<dbReference type="GeneID" id="63685640"/>
<feature type="compositionally biased region" description="Polar residues" evidence="1">
    <location>
        <begin position="595"/>
        <end position="604"/>
    </location>
</feature>
<sequence length="850" mass="91856">MIGMRRRSVLPPPTSSGQVFDPRPPPKNSLFWFLSPAPRVHRPRPRIEEAEGEEVLDISSSHTPSEPADRETREVEEEKERRKLREEAARSLGWGPEDAGAGVAVVEEGSFLKMGEVEEEKAKSRSKRQSIQALFLPSRSPVPAPSPSPGPVPSSTSTTNSQRIRSPDPVPPFPSPLGAFTTLYSSSILFPPAPGFFGFRKPRPRLLLLSPQGSLHLFPGRFPTQKEKEISRLSLHPGGNISAILLEGGRMKQQEHMLRVEGLSPDGMRETWVFACLSKQEMGEWIRVVERFLEGGSLLLPAAAGGRLKQDIPSPAVSYPSAFAPLSPSIPEASEPVSQSPPTPPRVPADYPPMPHPPVTALPFAPKPSPRPSTDPSKHKSFIAGPPTIDPNRRRPPVVPSPSLPSHPESHTQDLGQLAQLGQHPFGASSTSLRDREIRESLPPLPPPRRPRPGSISGRPLSPSPSTSSDPFSSSPLPSLPAAPKESHISTSTHTHSPRRRTPKRPSTAPSLGSPSGTSSPLPPLPLLPTNSGSLKRRSGTLPPLSPPPNHPIPALPTEPPLVERKKPERRVSAFAALPGPPTTNGTGGYINGTRSRPGSVSSRTVRLLPDIPAQELVGLGISSPNLQRRMTPPPRPPPTTALPALPVNQPALESERPGGLSTRERRKVQRHWSMPATTTMAEGPFALTYSQGENIVGDSLGVTSEPVEDTLRPLRETNRTRSTATLADSGEKISSDTSRKMGESFFDHSPELDQEEFGEKPPRASSVLLGDDADRFWNDATVSNRPGSEIEKGVSGGVSGERCEHPRQDSVEMASTSTKTSFEVQPVSYGTEFERLEMQPAKSSETVTE</sequence>
<feature type="compositionally biased region" description="Basic and acidic residues" evidence="1">
    <location>
        <begin position="730"/>
        <end position="763"/>
    </location>
</feature>
<gene>
    <name evidence="2" type="ORF">DACRYDRAFT_118423</name>
</gene>
<feature type="compositionally biased region" description="Low complexity" evidence="1">
    <location>
        <begin position="453"/>
        <end position="477"/>
    </location>
</feature>
<proteinExistence type="predicted"/>
<dbReference type="EMBL" id="JH795872">
    <property type="protein sequence ID" value="EJT98588.1"/>
    <property type="molecule type" value="Genomic_DNA"/>
</dbReference>
<reference evidence="2 3" key="1">
    <citation type="journal article" date="2012" name="Science">
        <title>The Paleozoic origin of enzymatic lignin decomposition reconstructed from 31 fungal genomes.</title>
        <authorList>
            <person name="Floudas D."/>
            <person name="Binder M."/>
            <person name="Riley R."/>
            <person name="Barry K."/>
            <person name="Blanchette R.A."/>
            <person name="Henrissat B."/>
            <person name="Martinez A.T."/>
            <person name="Otillar R."/>
            <person name="Spatafora J.W."/>
            <person name="Yadav J.S."/>
            <person name="Aerts A."/>
            <person name="Benoit I."/>
            <person name="Boyd A."/>
            <person name="Carlson A."/>
            <person name="Copeland A."/>
            <person name="Coutinho P.M."/>
            <person name="de Vries R.P."/>
            <person name="Ferreira P."/>
            <person name="Findley K."/>
            <person name="Foster B."/>
            <person name="Gaskell J."/>
            <person name="Glotzer D."/>
            <person name="Gorecki P."/>
            <person name="Heitman J."/>
            <person name="Hesse C."/>
            <person name="Hori C."/>
            <person name="Igarashi K."/>
            <person name="Jurgens J.A."/>
            <person name="Kallen N."/>
            <person name="Kersten P."/>
            <person name="Kohler A."/>
            <person name="Kuees U."/>
            <person name="Kumar T.K.A."/>
            <person name="Kuo A."/>
            <person name="LaButti K."/>
            <person name="Larrondo L.F."/>
            <person name="Lindquist E."/>
            <person name="Ling A."/>
            <person name="Lombard V."/>
            <person name="Lucas S."/>
            <person name="Lundell T."/>
            <person name="Martin R."/>
            <person name="McLaughlin D.J."/>
            <person name="Morgenstern I."/>
            <person name="Morin E."/>
            <person name="Murat C."/>
            <person name="Nagy L.G."/>
            <person name="Nolan M."/>
            <person name="Ohm R.A."/>
            <person name="Patyshakuliyeva A."/>
            <person name="Rokas A."/>
            <person name="Ruiz-Duenas F.J."/>
            <person name="Sabat G."/>
            <person name="Salamov A."/>
            <person name="Samejima M."/>
            <person name="Schmutz J."/>
            <person name="Slot J.C."/>
            <person name="St John F."/>
            <person name="Stenlid J."/>
            <person name="Sun H."/>
            <person name="Sun S."/>
            <person name="Syed K."/>
            <person name="Tsang A."/>
            <person name="Wiebenga A."/>
            <person name="Young D."/>
            <person name="Pisabarro A."/>
            <person name="Eastwood D.C."/>
            <person name="Martin F."/>
            <person name="Cullen D."/>
            <person name="Grigoriev I.V."/>
            <person name="Hibbett D.S."/>
        </authorList>
    </citation>
    <scope>NUCLEOTIDE SEQUENCE [LARGE SCALE GENOMIC DNA]</scope>
    <source>
        <strain evidence="2 3">DJM-731 SS1</strain>
    </source>
</reference>
<dbReference type="AlphaFoldDB" id="M5FS30"/>
<feature type="compositionally biased region" description="Pro residues" evidence="1">
    <location>
        <begin position="632"/>
        <end position="641"/>
    </location>
</feature>
<dbReference type="HOGENOM" id="CLU_335545_0_0_1"/>
<dbReference type="STRING" id="1858805.M5FS30"/>
<organism evidence="2 3">
    <name type="scientific">Dacryopinax primogenitus (strain DJM 731)</name>
    <name type="common">Brown rot fungus</name>
    <dbReference type="NCBI Taxonomy" id="1858805"/>
    <lineage>
        <taxon>Eukaryota</taxon>
        <taxon>Fungi</taxon>
        <taxon>Dikarya</taxon>
        <taxon>Basidiomycota</taxon>
        <taxon>Agaricomycotina</taxon>
        <taxon>Dacrymycetes</taxon>
        <taxon>Dacrymycetales</taxon>
        <taxon>Dacrymycetaceae</taxon>
        <taxon>Dacryopinax</taxon>
    </lineage>
</organism>
<feature type="compositionally biased region" description="Basic and acidic residues" evidence="1">
    <location>
        <begin position="67"/>
        <end position="89"/>
    </location>
</feature>
<dbReference type="RefSeq" id="XP_040625486.1">
    <property type="nucleotide sequence ID" value="XM_040770578.1"/>
</dbReference>
<evidence type="ECO:0000313" key="2">
    <source>
        <dbReference type="EMBL" id="EJT98588.1"/>
    </source>
</evidence>
<evidence type="ECO:0008006" key="4">
    <source>
        <dbReference type="Google" id="ProtNLM"/>
    </source>
</evidence>
<feature type="region of interest" description="Disordered" evidence="1">
    <location>
        <begin position="330"/>
        <end position="604"/>
    </location>
</feature>
<feature type="region of interest" description="Disordered" evidence="1">
    <location>
        <begin position="780"/>
        <end position="822"/>
    </location>
</feature>
<feature type="compositionally biased region" description="Pro residues" evidence="1">
    <location>
        <begin position="339"/>
        <end position="373"/>
    </location>
</feature>
<dbReference type="Proteomes" id="UP000030653">
    <property type="component" value="Unassembled WGS sequence"/>
</dbReference>
<feature type="compositionally biased region" description="Basic and acidic residues" evidence="1">
    <location>
        <begin position="802"/>
        <end position="811"/>
    </location>
</feature>
<protein>
    <recommendedName>
        <fullName evidence="4">PH domain-containing protein</fullName>
    </recommendedName>
</protein>
<feature type="region of interest" description="Disordered" evidence="1">
    <location>
        <begin position="134"/>
        <end position="172"/>
    </location>
</feature>
<accession>M5FS30</accession>
<feature type="region of interest" description="Disordered" evidence="1">
    <location>
        <begin position="715"/>
        <end position="768"/>
    </location>
</feature>
<feature type="compositionally biased region" description="Basic and acidic residues" evidence="1">
    <location>
        <begin position="562"/>
        <end position="572"/>
    </location>
</feature>
<feature type="compositionally biased region" description="Low complexity" evidence="1">
    <location>
        <begin position="505"/>
        <end position="520"/>
    </location>
</feature>
<feature type="region of interest" description="Disordered" evidence="1">
    <location>
        <begin position="1"/>
        <end position="99"/>
    </location>
</feature>
<feature type="region of interest" description="Disordered" evidence="1">
    <location>
        <begin position="620"/>
        <end position="672"/>
    </location>
</feature>
<feature type="compositionally biased region" description="Pro residues" evidence="1">
    <location>
        <begin position="140"/>
        <end position="152"/>
    </location>
</feature>
<dbReference type="OrthoDB" id="10592726at2759"/>
<evidence type="ECO:0000256" key="1">
    <source>
        <dbReference type="SAM" id="MobiDB-lite"/>
    </source>
</evidence>
<keyword evidence="3" id="KW-1185">Reference proteome</keyword>
<name>M5FS30_DACPD</name>
<feature type="compositionally biased region" description="Pro residues" evidence="1">
    <location>
        <begin position="544"/>
        <end position="560"/>
    </location>
</feature>
<evidence type="ECO:0000313" key="3">
    <source>
        <dbReference type="Proteomes" id="UP000030653"/>
    </source>
</evidence>
<dbReference type="OMA" id="TWFERDW"/>